<gene>
    <name evidence="2" type="ORF">HPB51_021596</name>
</gene>
<dbReference type="PANTHER" id="PTHR43881:SF1">
    <property type="entry name" value="GAMMA-GLUTAMYLTRANSPEPTIDASE (AFU_ORTHOLOGUE AFUA_4G13580)"/>
    <property type="match status" value="1"/>
</dbReference>
<organism evidence="2 3">
    <name type="scientific">Rhipicephalus microplus</name>
    <name type="common">Cattle tick</name>
    <name type="synonym">Boophilus microplus</name>
    <dbReference type="NCBI Taxonomy" id="6941"/>
    <lineage>
        <taxon>Eukaryota</taxon>
        <taxon>Metazoa</taxon>
        <taxon>Ecdysozoa</taxon>
        <taxon>Arthropoda</taxon>
        <taxon>Chelicerata</taxon>
        <taxon>Arachnida</taxon>
        <taxon>Acari</taxon>
        <taxon>Parasitiformes</taxon>
        <taxon>Ixodida</taxon>
        <taxon>Ixodoidea</taxon>
        <taxon>Ixodidae</taxon>
        <taxon>Rhipicephalinae</taxon>
        <taxon>Rhipicephalus</taxon>
        <taxon>Boophilus</taxon>
    </lineage>
</organism>
<feature type="compositionally biased region" description="Basic and acidic residues" evidence="1">
    <location>
        <begin position="23"/>
        <end position="33"/>
    </location>
</feature>
<sequence>MAAAGSAGVSDIDANHRQVLRPKSSEETSEAGRKVVATRQWSWHSSSRVGCVHGTESGAKFTPWPWRRTSRDLANERARHPSLVEAARLSGVLSGGGGAVMPRGRRYLNKTRYCLHSALHWSEVDWPCAPEQSHTVFLVAADERGNACSFINSNFLGFGCAIVEQYGFSVHHMAGQTPNRMYDEVHIVVLQCRGRGFSTVAGHPNCAGPSKKPYHTLMPVLVTDDASGDWLAALGTMGGYTQPQVDLQIFLAMLEGGLDPQSALDAPRLYIGDARTLRVDDPLYLEEGFPEEVAESLRRRGHRIEPHFLSSSPGSSRSMAHIVTRGSWWDRVSRRSVYDGPPILWFGCEPRSDGIAAAAPHQDKH</sequence>
<name>A0A9J6EI95_RHIMP</name>
<keyword evidence="3" id="KW-1185">Reference proteome</keyword>
<evidence type="ECO:0000313" key="2">
    <source>
        <dbReference type="EMBL" id="KAH8034185.1"/>
    </source>
</evidence>
<dbReference type="PANTHER" id="PTHR43881">
    <property type="entry name" value="GAMMA-GLUTAMYLTRANSPEPTIDASE (AFU_ORTHOLOGUE AFUA_4G13580)"/>
    <property type="match status" value="1"/>
</dbReference>
<evidence type="ECO:0000256" key="1">
    <source>
        <dbReference type="SAM" id="MobiDB-lite"/>
    </source>
</evidence>
<dbReference type="EMBL" id="JABSTU010000004">
    <property type="protein sequence ID" value="KAH8034185.1"/>
    <property type="molecule type" value="Genomic_DNA"/>
</dbReference>
<dbReference type="InterPro" id="IPR043137">
    <property type="entry name" value="GGT_ssub_C"/>
</dbReference>
<dbReference type="InterPro" id="IPR052896">
    <property type="entry name" value="GGT-like_enzyme"/>
</dbReference>
<reference evidence="2" key="2">
    <citation type="submission" date="2021-09" db="EMBL/GenBank/DDBJ databases">
        <authorList>
            <person name="Jia N."/>
            <person name="Wang J."/>
            <person name="Shi W."/>
            <person name="Du L."/>
            <person name="Sun Y."/>
            <person name="Zhan W."/>
            <person name="Jiang J."/>
            <person name="Wang Q."/>
            <person name="Zhang B."/>
            <person name="Ji P."/>
            <person name="Sakyi L.B."/>
            <person name="Cui X."/>
            <person name="Yuan T."/>
            <person name="Jiang B."/>
            <person name="Yang W."/>
            <person name="Lam T.T.-Y."/>
            <person name="Chang Q."/>
            <person name="Ding S."/>
            <person name="Wang X."/>
            <person name="Zhu J."/>
            <person name="Ruan X."/>
            <person name="Zhao L."/>
            <person name="Wei J."/>
            <person name="Que T."/>
            <person name="Du C."/>
            <person name="Cheng J."/>
            <person name="Dai P."/>
            <person name="Han X."/>
            <person name="Huang E."/>
            <person name="Gao Y."/>
            <person name="Liu J."/>
            <person name="Shao H."/>
            <person name="Ye R."/>
            <person name="Li L."/>
            <person name="Wei W."/>
            <person name="Wang X."/>
            <person name="Wang C."/>
            <person name="Huo Q."/>
            <person name="Li W."/>
            <person name="Guo W."/>
            <person name="Chen H."/>
            <person name="Chen S."/>
            <person name="Zhou L."/>
            <person name="Zhou L."/>
            <person name="Ni X."/>
            <person name="Tian J."/>
            <person name="Zhou Y."/>
            <person name="Sheng Y."/>
            <person name="Liu T."/>
            <person name="Pan Y."/>
            <person name="Xia L."/>
            <person name="Li J."/>
            <person name="Zhao F."/>
            <person name="Cao W."/>
        </authorList>
    </citation>
    <scope>NUCLEOTIDE SEQUENCE</scope>
    <source>
        <strain evidence="2">Rmic-2018</strain>
        <tissue evidence="2">Larvae</tissue>
    </source>
</reference>
<proteinExistence type="predicted"/>
<dbReference type="Proteomes" id="UP000821866">
    <property type="component" value="Chromosome 2"/>
</dbReference>
<dbReference type="VEuPathDB" id="VectorBase:LOC119160913"/>
<dbReference type="Gene3D" id="3.60.20.40">
    <property type="match status" value="1"/>
</dbReference>
<dbReference type="InterPro" id="IPR029055">
    <property type="entry name" value="Ntn_hydrolases_N"/>
</dbReference>
<protein>
    <submittedName>
        <fullName evidence="2">Uncharacterized protein</fullName>
    </submittedName>
</protein>
<accession>A0A9J6EI95</accession>
<reference evidence="2" key="1">
    <citation type="journal article" date="2020" name="Cell">
        <title>Large-Scale Comparative Analyses of Tick Genomes Elucidate Their Genetic Diversity and Vector Capacities.</title>
        <authorList>
            <consortium name="Tick Genome and Microbiome Consortium (TIGMIC)"/>
            <person name="Jia N."/>
            <person name="Wang J."/>
            <person name="Shi W."/>
            <person name="Du L."/>
            <person name="Sun Y."/>
            <person name="Zhan W."/>
            <person name="Jiang J.F."/>
            <person name="Wang Q."/>
            <person name="Zhang B."/>
            <person name="Ji P."/>
            <person name="Bell-Sakyi L."/>
            <person name="Cui X.M."/>
            <person name="Yuan T.T."/>
            <person name="Jiang B.G."/>
            <person name="Yang W.F."/>
            <person name="Lam T.T."/>
            <person name="Chang Q.C."/>
            <person name="Ding S.J."/>
            <person name="Wang X.J."/>
            <person name="Zhu J.G."/>
            <person name="Ruan X.D."/>
            <person name="Zhao L."/>
            <person name="Wei J.T."/>
            <person name="Ye R.Z."/>
            <person name="Que T.C."/>
            <person name="Du C.H."/>
            <person name="Zhou Y.H."/>
            <person name="Cheng J.X."/>
            <person name="Dai P.F."/>
            <person name="Guo W.B."/>
            <person name="Han X.H."/>
            <person name="Huang E.J."/>
            <person name="Li L.F."/>
            <person name="Wei W."/>
            <person name="Gao Y.C."/>
            <person name="Liu J.Z."/>
            <person name="Shao H.Z."/>
            <person name="Wang X."/>
            <person name="Wang C.C."/>
            <person name="Yang T.C."/>
            <person name="Huo Q.B."/>
            <person name="Li W."/>
            <person name="Chen H.Y."/>
            <person name="Chen S.E."/>
            <person name="Zhou L.G."/>
            <person name="Ni X.B."/>
            <person name="Tian J.H."/>
            <person name="Sheng Y."/>
            <person name="Liu T."/>
            <person name="Pan Y.S."/>
            <person name="Xia L.Y."/>
            <person name="Li J."/>
            <person name="Zhao F."/>
            <person name="Cao W.C."/>
        </authorList>
    </citation>
    <scope>NUCLEOTIDE SEQUENCE</scope>
    <source>
        <strain evidence="2">Rmic-2018</strain>
    </source>
</reference>
<feature type="region of interest" description="Disordered" evidence="1">
    <location>
        <begin position="1"/>
        <end position="33"/>
    </location>
</feature>
<dbReference type="SUPFAM" id="SSF56235">
    <property type="entry name" value="N-terminal nucleophile aminohydrolases (Ntn hydrolases)"/>
    <property type="match status" value="1"/>
</dbReference>
<dbReference type="Pfam" id="PF01019">
    <property type="entry name" value="G_glu_transpept"/>
    <property type="match status" value="1"/>
</dbReference>
<evidence type="ECO:0000313" key="3">
    <source>
        <dbReference type="Proteomes" id="UP000821866"/>
    </source>
</evidence>
<dbReference type="AlphaFoldDB" id="A0A9J6EI95"/>
<comment type="caution">
    <text evidence="2">The sequence shown here is derived from an EMBL/GenBank/DDBJ whole genome shotgun (WGS) entry which is preliminary data.</text>
</comment>